<dbReference type="InterPro" id="IPR025660">
    <property type="entry name" value="Pept_his_AS"/>
</dbReference>
<dbReference type="InterPro" id="IPR001251">
    <property type="entry name" value="CRAL-TRIO_dom"/>
</dbReference>
<evidence type="ECO:0000313" key="8">
    <source>
        <dbReference type="Proteomes" id="UP000825002"/>
    </source>
</evidence>
<dbReference type="PANTHER" id="PTHR46384:SF1">
    <property type="entry name" value="MOTILE SPERM DOMAIN-CONTAINING PROTEIN 2"/>
    <property type="match status" value="1"/>
</dbReference>
<dbReference type="CDD" id="cd00170">
    <property type="entry name" value="SEC14"/>
    <property type="match status" value="1"/>
</dbReference>
<proteinExistence type="predicted"/>
<gene>
    <name evidence="7" type="primary">Cat-1</name>
    <name evidence="7" type="ORF">GZH46_02665</name>
</gene>
<dbReference type="CDD" id="cd02248">
    <property type="entry name" value="Peptidase_C1A"/>
    <property type="match status" value="1"/>
</dbReference>
<accession>A0ABQ7S5Y6</accession>
<dbReference type="InterPro" id="IPR000169">
    <property type="entry name" value="Pept_cys_AS"/>
</dbReference>
<dbReference type="SMART" id="SM00645">
    <property type="entry name" value="Pept_C1"/>
    <property type="match status" value="1"/>
</dbReference>
<dbReference type="InterPro" id="IPR038765">
    <property type="entry name" value="Papain-like_cys_pep_sf"/>
</dbReference>
<feature type="compositionally biased region" description="Basic and acidic residues" evidence="5">
    <location>
        <begin position="465"/>
        <end position="479"/>
    </location>
</feature>
<dbReference type="SUPFAM" id="SSF52087">
    <property type="entry name" value="CRAL/TRIO domain"/>
    <property type="match status" value="1"/>
</dbReference>
<evidence type="ECO:0000259" key="6">
    <source>
        <dbReference type="PROSITE" id="PS50191"/>
    </source>
</evidence>
<keyword evidence="1" id="KW-0645">Protease</keyword>
<comment type="caution">
    <text evidence="7">The sequence shown here is derived from an EMBL/GenBank/DDBJ whole genome shotgun (WGS) entry which is preliminary data.</text>
</comment>
<dbReference type="InterPro" id="IPR036273">
    <property type="entry name" value="CRAL/TRIO_N_dom_sf"/>
</dbReference>
<dbReference type="Gene3D" id="3.40.525.10">
    <property type="entry name" value="CRAL-TRIO lipid binding domain"/>
    <property type="match status" value="1"/>
</dbReference>
<evidence type="ECO:0000256" key="5">
    <source>
        <dbReference type="SAM" id="MobiDB-lite"/>
    </source>
</evidence>
<dbReference type="PANTHER" id="PTHR46384">
    <property type="entry name" value="MOTILE SPERM DOMAIN-CONTAINING PROTEIN 2"/>
    <property type="match status" value="1"/>
</dbReference>
<sequence>MNPIEGLWAIMKAAIMNIIDSTGRVKNVDELLSLAQVAWEIIQDDIELIKTLYESMPPLLRNGLINRINNMDNNTTTKLLPEELCQIPTFKNTACCDRETIDATRQLLAQRYAENGKNFNKNDFDLMMSDDWTVSRFLLRCRKDPQRTVELMEACGKFRHEYQMGILELSDFPQEFHKSGSMFRYAPDRVGNITFWMRVKMYKRIPELMDLMKRYLLTVMEDCDKANGGRGIAVIFDLTQCGVRHSDPVFLYWLISSFRNYCPKGLSYIIVYNLPWIMSAPAKLAMMWLSETNEKRLRFLAGKEIEKFIAPENLPPFAGGTCDMDFRSIPAKSEPAQCSIMSKNSNVIVVSVTVTLVVLVSLASAAPGGGDENGHPIQKKRWLQLPRISDFGQFKATFKRVYSSSLEEAKRRAIYTANCVKIFLHNLLFARHHSMYTLGTTELADLSGDELKALYPDNSAHRPHRDSVSTRDSDDEKSSLHASQPHVVQKRDTEPSKLDGQNITEVEERKMAHAIDWRHTGCFEDIKQQFLCGACWAFTAIAILEFEVCRQRNQTIKFSEQYLVDCSHIYEDGGYVFGCNGGHLFGVPPYINFVGLEFASQNPYRGFIKTCPHNESTPLSQMGAIRPNVTGLKKMFNDDEGYMSDVESALQNGPLPASIKTSSDFHLYQGGVHSGSCDEGRHSMLLIGQGFEDGEEYWLFRNSHGPLHGENGYYRLAKKSGCLIEVAEWSVEFPEIKNPENVPRILDVDSGPKFEYHYE</sequence>
<feature type="region of interest" description="Disordered" evidence="5">
    <location>
        <begin position="455"/>
        <end position="501"/>
    </location>
</feature>
<reference evidence="7 8" key="1">
    <citation type="submission" date="2020-10" db="EMBL/GenBank/DDBJ databases">
        <authorList>
            <person name="Klimov P.B."/>
            <person name="Dyachkov S.M."/>
            <person name="Chetverikov P.E."/>
        </authorList>
    </citation>
    <scope>NUCLEOTIDE SEQUENCE [LARGE SCALE GENOMIC DNA]</scope>
    <source>
        <strain evidence="7">BMOC 18-1129-001#AD2665</strain>
        <tissue evidence="7">Entire mites</tissue>
    </source>
</reference>
<keyword evidence="8" id="KW-1185">Reference proteome</keyword>
<dbReference type="EMBL" id="JAIFTH010000913">
    <property type="protein sequence ID" value="KAG9508829.1"/>
    <property type="molecule type" value="Genomic_DNA"/>
</dbReference>
<keyword evidence="3" id="KW-0788">Thiol protease</keyword>
<organism evidence="7 8">
    <name type="scientific">Fragariocoptes setiger</name>
    <dbReference type="NCBI Taxonomy" id="1670756"/>
    <lineage>
        <taxon>Eukaryota</taxon>
        <taxon>Metazoa</taxon>
        <taxon>Ecdysozoa</taxon>
        <taxon>Arthropoda</taxon>
        <taxon>Chelicerata</taxon>
        <taxon>Arachnida</taxon>
        <taxon>Acari</taxon>
        <taxon>Acariformes</taxon>
        <taxon>Trombidiformes</taxon>
        <taxon>Prostigmata</taxon>
        <taxon>Eupodina</taxon>
        <taxon>Eriophyoidea</taxon>
        <taxon>Phytoptidae</taxon>
        <taxon>Fragariocoptes</taxon>
    </lineage>
</organism>
<dbReference type="PROSITE" id="PS50191">
    <property type="entry name" value="CRAL_TRIO"/>
    <property type="match status" value="1"/>
</dbReference>
<evidence type="ECO:0000256" key="1">
    <source>
        <dbReference type="ARBA" id="ARBA00022670"/>
    </source>
</evidence>
<feature type="domain" description="CRAL-TRIO" evidence="6">
    <location>
        <begin position="189"/>
        <end position="326"/>
    </location>
</feature>
<evidence type="ECO:0000256" key="3">
    <source>
        <dbReference type="ARBA" id="ARBA00022807"/>
    </source>
</evidence>
<dbReference type="InterPro" id="IPR036865">
    <property type="entry name" value="CRAL-TRIO_dom_sf"/>
</dbReference>
<dbReference type="SUPFAM" id="SSF54001">
    <property type="entry name" value="Cysteine proteinases"/>
    <property type="match status" value="1"/>
</dbReference>
<dbReference type="Pfam" id="PF00112">
    <property type="entry name" value="Peptidase_C1"/>
    <property type="match status" value="1"/>
</dbReference>
<dbReference type="SUPFAM" id="SSF46938">
    <property type="entry name" value="CRAL/TRIO N-terminal domain"/>
    <property type="match status" value="1"/>
</dbReference>
<evidence type="ECO:0000256" key="2">
    <source>
        <dbReference type="ARBA" id="ARBA00022801"/>
    </source>
</evidence>
<dbReference type="InterPro" id="IPR039417">
    <property type="entry name" value="Peptidase_C1A_papain-like"/>
</dbReference>
<dbReference type="SMART" id="SM00848">
    <property type="entry name" value="Inhibitor_I29"/>
    <property type="match status" value="1"/>
</dbReference>
<keyword evidence="2" id="KW-0378">Hydrolase</keyword>
<dbReference type="Pfam" id="PF00650">
    <property type="entry name" value="CRAL_TRIO"/>
    <property type="match status" value="1"/>
</dbReference>
<evidence type="ECO:0000256" key="4">
    <source>
        <dbReference type="ARBA" id="ARBA00023145"/>
    </source>
</evidence>
<dbReference type="Pfam" id="PF08246">
    <property type="entry name" value="Inhibitor_I29"/>
    <property type="match status" value="1"/>
</dbReference>
<dbReference type="SMART" id="SM00516">
    <property type="entry name" value="SEC14"/>
    <property type="match status" value="1"/>
</dbReference>
<dbReference type="InterPro" id="IPR013201">
    <property type="entry name" value="Prot_inhib_I29"/>
</dbReference>
<evidence type="ECO:0000313" key="7">
    <source>
        <dbReference type="EMBL" id="KAG9508829.1"/>
    </source>
</evidence>
<dbReference type="PROSITE" id="PS00139">
    <property type="entry name" value="THIOL_PROTEASE_CYS"/>
    <property type="match status" value="1"/>
</dbReference>
<name>A0ABQ7S5Y6_9ACAR</name>
<protein>
    <submittedName>
        <fullName evidence="7">Cathepsin L-like proteinase</fullName>
    </submittedName>
</protein>
<dbReference type="Proteomes" id="UP000825002">
    <property type="component" value="Unassembled WGS sequence"/>
</dbReference>
<dbReference type="InterPro" id="IPR000668">
    <property type="entry name" value="Peptidase_C1A_C"/>
</dbReference>
<dbReference type="PROSITE" id="PS00639">
    <property type="entry name" value="THIOL_PROTEASE_HIS"/>
    <property type="match status" value="1"/>
</dbReference>
<dbReference type="InterPro" id="IPR053012">
    <property type="entry name" value="ER-organelle_contact"/>
</dbReference>
<keyword evidence="4" id="KW-0865">Zymogen</keyword>
<dbReference type="Gene3D" id="3.90.70.10">
    <property type="entry name" value="Cysteine proteinases"/>
    <property type="match status" value="1"/>
</dbReference>